<dbReference type="InterPro" id="IPR050235">
    <property type="entry name" value="CK1_Ser-Thr_kinase"/>
</dbReference>
<dbReference type="Proteomes" id="UP000198287">
    <property type="component" value="Unassembled WGS sequence"/>
</dbReference>
<dbReference type="SUPFAM" id="SSF56112">
    <property type="entry name" value="Protein kinase-like (PK-like)"/>
    <property type="match status" value="1"/>
</dbReference>
<evidence type="ECO:0000256" key="3">
    <source>
        <dbReference type="ARBA" id="ARBA00022840"/>
    </source>
</evidence>
<comment type="similarity">
    <text evidence="5">Belongs to the protein kinase superfamily.</text>
</comment>
<sequence>MISCIPASSHFLVGGTYRVSPTRIGSGGFSEVVLGMDMGTRENVAVKLERRSSRYPQLLREHQLYEALEGADGLPRIRWFGRAREYNVLVMDLLGPSLEDLFNICGRQFSLQTILLLADQMLERLQFIHDNSIIHRDLKPNNMVMGLGDKANKLFLIDFGLAEVYRTSYFHLSYNQNKTQGVAGTAGYTSLNAHLGIRRSRRDDMESIGYILVYFLRRGLPWIGLDASNKEALCARIFEVKSTTTIETLCQVFSGSGRGGSVRDNVPLVFGCPHLIQTHPYPTFLMSPDFPTGYTPMFISGACNQLQEWGLFWPARNASARNGANPYEMKHLFWINLGLDGSKGCPPEFATYLNYCRGLAFEEGPDYKYLRSLFRRLYRKLFNNGEDAEWDWTRFMKDNPPQLTTGAPNQGQFCSNW</sequence>
<evidence type="ECO:0000256" key="1">
    <source>
        <dbReference type="ARBA" id="ARBA00012513"/>
    </source>
</evidence>
<proteinExistence type="inferred from homology"/>
<dbReference type="InterPro" id="IPR011009">
    <property type="entry name" value="Kinase-like_dom_sf"/>
</dbReference>
<dbReference type="PROSITE" id="PS50011">
    <property type="entry name" value="PROTEIN_KINASE_DOM"/>
    <property type="match status" value="1"/>
</dbReference>
<dbReference type="OMA" id="YMRANER"/>
<evidence type="ECO:0000259" key="6">
    <source>
        <dbReference type="PROSITE" id="PS50011"/>
    </source>
</evidence>
<keyword evidence="7" id="KW-0418">Kinase</keyword>
<dbReference type="OrthoDB" id="5800476at2759"/>
<dbReference type="STRING" id="158441.A0A226D023"/>
<feature type="domain" description="Protein kinase" evidence="6">
    <location>
        <begin position="18"/>
        <end position="282"/>
    </location>
</feature>
<keyword evidence="2 4" id="KW-0547">Nucleotide-binding</keyword>
<name>A0A226D023_FOLCA</name>
<dbReference type="Gene3D" id="1.10.510.10">
    <property type="entry name" value="Transferase(Phosphotransferase) domain 1"/>
    <property type="match status" value="2"/>
</dbReference>
<evidence type="ECO:0000256" key="4">
    <source>
        <dbReference type="PROSITE-ProRule" id="PRU10141"/>
    </source>
</evidence>
<dbReference type="EMBL" id="LNIX01000045">
    <property type="protein sequence ID" value="OXA38523.1"/>
    <property type="molecule type" value="Genomic_DNA"/>
</dbReference>
<dbReference type="PROSITE" id="PS00108">
    <property type="entry name" value="PROTEIN_KINASE_ST"/>
    <property type="match status" value="1"/>
</dbReference>
<dbReference type="EC" id="2.7.11.1" evidence="1"/>
<protein>
    <recommendedName>
        <fullName evidence="1">non-specific serine/threonine protein kinase</fullName>
        <ecNumber evidence="1">2.7.11.1</ecNumber>
    </recommendedName>
</protein>
<dbReference type="InterPro" id="IPR000719">
    <property type="entry name" value="Prot_kinase_dom"/>
</dbReference>
<keyword evidence="5" id="KW-0723">Serine/threonine-protein kinase</keyword>
<dbReference type="InterPro" id="IPR008271">
    <property type="entry name" value="Ser/Thr_kinase_AS"/>
</dbReference>
<dbReference type="GO" id="GO:0004674">
    <property type="term" value="F:protein serine/threonine kinase activity"/>
    <property type="evidence" value="ECO:0007669"/>
    <property type="project" value="UniProtKB-KW"/>
</dbReference>
<evidence type="ECO:0000313" key="8">
    <source>
        <dbReference type="Proteomes" id="UP000198287"/>
    </source>
</evidence>
<gene>
    <name evidence="7" type="ORF">Fcan01_26672</name>
</gene>
<comment type="caution">
    <text evidence="7">The sequence shown here is derived from an EMBL/GenBank/DDBJ whole genome shotgun (WGS) entry which is preliminary data.</text>
</comment>
<dbReference type="AlphaFoldDB" id="A0A226D023"/>
<feature type="binding site" evidence="4">
    <location>
        <position position="47"/>
    </location>
    <ligand>
        <name>ATP</name>
        <dbReference type="ChEBI" id="CHEBI:30616"/>
    </ligand>
</feature>
<dbReference type="PANTHER" id="PTHR11909">
    <property type="entry name" value="CASEIN KINASE-RELATED"/>
    <property type="match status" value="1"/>
</dbReference>
<accession>A0A226D023</accession>
<organism evidence="7 8">
    <name type="scientific">Folsomia candida</name>
    <name type="common">Springtail</name>
    <dbReference type="NCBI Taxonomy" id="158441"/>
    <lineage>
        <taxon>Eukaryota</taxon>
        <taxon>Metazoa</taxon>
        <taxon>Ecdysozoa</taxon>
        <taxon>Arthropoda</taxon>
        <taxon>Hexapoda</taxon>
        <taxon>Collembola</taxon>
        <taxon>Entomobryomorpha</taxon>
        <taxon>Isotomoidea</taxon>
        <taxon>Isotomidae</taxon>
        <taxon>Proisotominae</taxon>
        <taxon>Folsomia</taxon>
    </lineage>
</organism>
<dbReference type="PROSITE" id="PS00107">
    <property type="entry name" value="PROTEIN_KINASE_ATP"/>
    <property type="match status" value="1"/>
</dbReference>
<keyword evidence="8" id="KW-1185">Reference proteome</keyword>
<dbReference type="Pfam" id="PF00069">
    <property type="entry name" value="Pkinase"/>
    <property type="match status" value="1"/>
</dbReference>
<evidence type="ECO:0000256" key="2">
    <source>
        <dbReference type="ARBA" id="ARBA00022741"/>
    </source>
</evidence>
<keyword evidence="3 4" id="KW-0067">ATP-binding</keyword>
<dbReference type="InterPro" id="IPR017441">
    <property type="entry name" value="Protein_kinase_ATP_BS"/>
</dbReference>
<reference evidence="7 8" key="1">
    <citation type="submission" date="2015-12" db="EMBL/GenBank/DDBJ databases">
        <title>The genome of Folsomia candida.</title>
        <authorList>
            <person name="Faddeeva A."/>
            <person name="Derks M.F."/>
            <person name="Anvar Y."/>
            <person name="Smit S."/>
            <person name="Van Straalen N."/>
            <person name="Roelofs D."/>
        </authorList>
    </citation>
    <scope>NUCLEOTIDE SEQUENCE [LARGE SCALE GENOMIC DNA]</scope>
    <source>
        <strain evidence="7 8">VU population</strain>
        <tissue evidence="7">Whole body</tissue>
    </source>
</reference>
<keyword evidence="7" id="KW-0808">Transferase</keyword>
<dbReference type="GO" id="GO:0005524">
    <property type="term" value="F:ATP binding"/>
    <property type="evidence" value="ECO:0007669"/>
    <property type="project" value="UniProtKB-UniRule"/>
</dbReference>
<evidence type="ECO:0000313" key="7">
    <source>
        <dbReference type="EMBL" id="OXA38523.1"/>
    </source>
</evidence>
<dbReference type="SMART" id="SM00220">
    <property type="entry name" value="S_TKc"/>
    <property type="match status" value="1"/>
</dbReference>
<dbReference type="CDD" id="cd14016">
    <property type="entry name" value="STKc_CK1"/>
    <property type="match status" value="1"/>
</dbReference>
<evidence type="ECO:0000256" key="5">
    <source>
        <dbReference type="RuleBase" id="RU000304"/>
    </source>
</evidence>